<reference evidence="4 5" key="1">
    <citation type="submission" date="2020-01" db="EMBL/GenBank/DDBJ databases">
        <title>Herbidospora sp. NEAU-GS84 nov., a novel actinomycete isolated from soil.</title>
        <authorList>
            <person name="Han L."/>
        </authorList>
    </citation>
    <scope>NUCLEOTIDE SEQUENCE [LARGE SCALE GENOMIC DNA]</scope>
    <source>
        <strain evidence="4 5">NEAU-GS84</strain>
    </source>
</reference>
<feature type="transmembrane region" description="Helical" evidence="2">
    <location>
        <begin position="99"/>
        <end position="116"/>
    </location>
</feature>
<dbReference type="Proteomes" id="UP000479526">
    <property type="component" value="Unassembled WGS sequence"/>
</dbReference>
<protein>
    <submittedName>
        <fullName evidence="4">Acyltransferase family protein</fullName>
    </submittedName>
</protein>
<proteinExistence type="predicted"/>
<feature type="region of interest" description="Disordered" evidence="1">
    <location>
        <begin position="1"/>
        <end position="37"/>
    </location>
</feature>
<keyword evidence="2" id="KW-1133">Transmembrane helix</keyword>
<comment type="caution">
    <text evidence="4">The sequence shown here is derived from an EMBL/GenBank/DDBJ whole genome shotgun (WGS) entry which is preliminary data.</text>
</comment>
<feature type="transmembrane region" description="Helical" evidence="2">
    <location>
        <begin position="235"/>
        <end position="266"/>
    </location>
</feature>
<evidence type="ECO:0000256" key="1">
    <source>
        <dbReference type="SAM" id="MobiDB-lite"/>
    </source>
</evidence>
<dbReference type="InterPro" id="IPR050879">
    <property type="entry name" value="Acyltransferase_3"/>
</dbReference>
<feature type="transmembrane region" description="Helical" evidence="2">
    <location>
        <begin position="136"/>
        <end position="159"/>
    </location>
</feature>
<keyword evidence="2" id="KW-0812">Transmembrane</keyword>
<dbReference type="Pfam" id="PF01757">
    <property type="entry name" value="Acyl_transf_3"/>
    <property type="match status" value="1"/>
</dbReference>
<feature type="domain" description="Acyltransferase 3" evidence="3">
    <location>
        <begin position="95"/>
        <end position="420"/>
    </location>
</feature>
<name>A0A7C9J7S8_9ACTN</name>
<dbReference type="InterPro" id="IPR002656">
    <property type="entry name" value="Acyl_transf_3_dom"/>
</dbReference>
<feature type="transmembrane region" description="Helical" evidence="2">
    <location>
        <begin position="171"/>
        <end position="191"/>
    </location>
</feature>
<dbReference type="AlphaFoldDB" id="A0A7C9J7S8"/>
<feature type="transmembrane region" description="Helical" evidence="2">
    <location>
        <begin position="302"/>
        <end position="320"/>
    </location>
</feature>
<keyword evidence="4" id="KW-0808">Transferase</keyword>
<feature type="transmembrane region" description="Helical" evidence="2">
    <location>
        <begin position="278"/>
        <end position="296"/>
    </location>
</feature>
<evidence type="ECO:0000313" key="5">
    <source>
        <dbReference type="Proteomes" id="UP000479526"/>
    </source>
</evidence>
<dbReference type="GO" id="GO:0009103">
    <property type="term" value="P:lipopolysaccharide biosynthetic process"/>
    <property type="evidence" value="ECO:0007669"/>
    <property type="project" value="TreeGrafter"/>
</dbReference>
<dbReference type="PANTHER" id="PTHR23028:SF53">
    <property type="entry name" value="ACYL_TRANSF_3 DOMAIN-CONTAINING PROTEIN"/>
    <property type="match status" value="1"/>
</dbReference>
<keyword evidence="2" id="KW-0472">Membrane</keyword>
<accession>A0A7C9J7S8</accession>
<sequence length="447" mass="49426">MTWPHGPEGLAGDARVSAPPPVEGRSGPGTWAGGAEAPVTGQWLGLGADSSVAAPEREAPAGRGGRRGRGAPPPAVPGAVPATGLAPPVRQPRLVELDLLRFVAAFTVMAFHYMAASRSLWDESPVVLFEPVKYVTTLGILGVELFFLISGFVILMSAWGHSLRRFAVSRFARLYPAYWFTVIALYVLYTYTSVEYFKPNLDTVGYVINLTMLQEAFGVIPAGGVFWSLWVELKFYFLISIVVITGVNLRRAMGFMWVWLAAAIFAEWLQNDLVTEIVMPRQAPYFIAGMAFYLIYREGSTVTRWGFVLVGYACSLYVALERIQSRIDLVGIKNFPAPPPAVIAWITVIYVLMAAVALGWLRWVRWRALTTVGALTYPLYLVHQNVSAVFIPGFRESMNPWVLAGGTMLASILLSYAVYRLVDRPGQRLLRRLMGRSPMEQRQASVP</sequence>
<evidence type="ECO:0000313" key="4">
    <source>
        <dbReference type="EMBL" id="NAS26200.1"/>
    </source>
</evidence>
<keyword evidence="4" id="KW-0012">Acyltransferase</keyword>
<gene>
    <name evidence="4" type="ORF">GT755_31575</name>
</gene>
<dbReference type="GO" id="GO:0016747">
    <property type="term" value="F:acyltransferase activity, transferring groups other than amino-acyl groups"/>
    <property type="evidence" value="ECO:0007669"/>
    <property type="project" value="InterPro"/>
</dbReference>
<evidence type="ECO:0000256" key="2">
    <source>
        <dbReference type="SAM" id="Phobius"/>
    </source>
</evidence>
<feature type="transmembrane region" description="Helical" evidence="2">
    <location>
        <begin position="341"/>
        <end position="361"/>
    </location>
</feature>
<feature type="transmembrane region" description="Helical" evidence="2">
    <location>
        <begin position="401"/>
        <end position="422"/>
    </location>
</feature>
<dbReference type="EMBL" id="WXEW01000010">
    <property type="protein sequence ID" value="NAS26200.1"/>
    <property type="molecule type" value="Genomic_DNA"/>
</dbReference>
<dbReference type="PANTHER" id="PTHR23028">
    <property type="entry name" value="ACETYLTRANSFERASE"/>
    <property type="match status" value="1"/>
</dbReference>
<dbReference type="GO" id="GO:0016020">
    <property type="term" value="C:membrane"/>
    <property type="evidence" value="ECO:0007669"/>
    <property type="project" value="TreeGrafter"/>
</dbReference>
<evidence type="ECO:0000259" key="3">
    <source>
        <dbReference type="Pfam" id="PF01757"/>
    </source>
</evidence>
<organism evidence="4 5">
    <name type="scientific">Herbidospora solisilvae</name>
    <dbReference type="NCBI Taxonomy" id="2696284"/>
    <lineage>
        <taxon>Bacteria</taxon>
        <taxon>Bacillati</taxon>
        <taxon>Actinomycetota</taxon>
        <taxon>Actinomycetes</taxon>
        <taxon>Streptosporangiales</taxon>
        <taxon>Streptosporangiaceae</taxon>
        <taxon>Herbidospora</taxon>
    </lineage>
</organism>
<keyword evidence="5" id="KW-1185">Reference proteome</keyword>
<feature type="region of interest" description="Disordered" evidence="1">
    <location>
        <begin position="54"/>
        <end position="84"/>
    </location>
</feature>